<dbReference type="SUPFAM" id="SSF53955">
    <property type="entry name" value="Lysozyme-like"/>
    <property type="match status" value="1"/>
</dbReference>
<reference evidence="4 5" key="1">
    <citation type="submission" date="2021-01" db="EMBL/GenBank/DDBJ databases">
        <title>Piscinibacter sp. Jin2 Genome sequencing and assembly.</title>
        <authorList>
            <person name="Kim I."/>
        </authorList>
    </citation>
    <scope>NUCLEOTIDE SEQUENCE [LARGE SCALE GENOMIC DNA]</scope>
    <source>
        <strain evidence="4 5">Jin2</strain>
    </source>
</reference>
<dbReference type="InterPro" id="IPR023346">
    <property type="entry name" value="Lysozyme-like_dom_sf"/>
</dbReference>
<evidence type="ECO:0000259" key="3">
    <source>
        <dbReference type="Pfam" id="PF01464"/>
    </source>
</evidence>
<protein>
    <submittedName>
        <fullName evidence="4">Lytic transglycosylase domain-containing protein</fullName>
    </submittedName>
</protein>
<dbReference type="AlphaFoldDB" id="A0A9X0XI80"/>
<dbReference type="Proteomes" id="UP000643207">
    <property type="component" value="Unassembled WGS sequence"/>
</dbReference>
<evidence type="ECO:0000313" key="5">
    <source>
        <dbReference type="Proteomes" id="UP000643207"/>
    </source>
</evidence>
<dbReference type="CDD" id="cd00254">
    <property type="entry name" value="LT-like"/>
    <property type="match status" value="1"/>
</dbReference>
<evidence type="ECO:0000256" key="2">
    <source>
        <dbReference type="SAM" id="MobiDB-lite"/>
    </source>
</evidence>
<comment type="similarity">
    <text evidence="1">Belongs to the transglycosylase Slt family.</text>
</comment>
<gene>
    <name evidence="4" type="ORF">JI742_10940</name>
</gene>
<feature type="region of interest" description="Disordered" evidence="2">
    <location>
        <begin position="276"/>
        <end position="339"/>
    </location>
</feature>
<dbReference type="InterPro" id="IPR008258">
    <property type="entry name" value="Transglycosylase_SLT_dom_1"/>
</dbReference>
<dbReference type="Pfam" id="PF01464">
    <property type="entry name" value="SLT"/>
    <property type="match status" value="1"/>
</dbReference>
<comment type="caution">
    <text evidence="4">The sequence shown here is derived from an EMBL/GenBank/DDBJ whole genome shotgun (WGS) entry which is preliminary data.</text>
</comment>
<dbReference type="RefSeq" id="WP_201826816.1">
    <property type="nucleotide sequence ID" value="NZ_JAERRA010000002.1"/>
</dbReference>
<feature type="domain" description="Transglycosylase SLT" evidence="3">
    <location>
        <begin position="146"/>
        <end position="225"/>
    </location>
</feature>
<dbReference type="PANTHER" id="PTHR37423">
    <property type="entry name" value="SOLUBLE LYTIC MUREIN TRANSGLYCOSYLASE-RELATED"/>
    <property type="match status" value="1"/>
</dbReference>
<feature type="compositionally biased region" description="Basic and acidic residues" evidence="2">
    <location>
        <begin position="330"/>
        <end position="339"/>
    </location>
</feature>
<sequence>MTAFQAIAKVGAAARDALRRTALAVFRPIAVFVKDAGHGLLEVCHNSLALLGLGVVAASLFLAGRPELRETLELRALGWLQVRQDLRTEADPNVTVALAEPGAIERVTAADPSSLTRQQAAIAQWLSRRYRVAPEPVSRLVQEAWEAGRRAKLDPTLILAVIAIESRFNPFAQSPVGAQGLMQVMTRVHDEKYENFGGSLAALDPLANLRVGVQILKEAIDRTGSIEGGLKHYVGAANLPTDGGYALKVLSEQSHLLRISGGRQLTLLAPQAEALPLPSIPADDSPSTRPEPAEGPVGVEGTPSPLGRDLAVPDTRSLSLWRPAPAASAAERRQLASSR</sequence>
<dbReference type="EMBL" id="JAERRA010000002">
    <property type="protein sequence ID" value="MBL0720403.1"/>
    <property type="molecule type" value="Genomic_DNA"/>
</dbReference>
<dbReference type="PANTHER" id="PTHR37423:SF2">
    <property type="entry name" value="MEMBRANE-BOUND LYTIC MUREIN TRANSGLYCOSYLASE C"/>
    <property type="match status" value="1"/>
</dbReference>
<evidence type="ECO:0000313" key="4">
    <source>
        <dbReference type="EMBL" id="MBL0720403.1"/>
    </source>
</evidence>
<evidence type="ECO:0000256" key="1">
    <source>
        <dbReference type="ARBA" id="ARBA00007734"/>
    </source>
</evidence>
<accession>A0A9X0XI80</accession>
<organism evidence="4 5">
    <name type="scientific">Aquariibacter lacus</name>
    <dbReference type="NCBI Taxonomy" id="2801332"/>
    <lineage>
        <taxon>Bacteria</taxon>
        <taxon>Pseudomonadati</taxon>
        <taxon>Pseudomonadota</taxon>
        <taxon>Betaproteobacteria</taxon>
        <taxon>Burkholderiales</taxon>
        <taxon>Sphaerotilaceae</taxon>
        <taxon>Aquariibacter</taxon>
    </lineage>
</organism>
<name>A0A9X0XI80_9BURK</name>
<dbReference type="Gene3D" id="1.10.530.10">
    <property type="match status" value="1"/>
</dbReference>
<proteinExistence type="inferred from homology"/>
<keyword evidence="5" id="KW-1185">Reference proteome</keyword>
<feature type="compositionally biased region" description="Low complexity" evidence="2">
    <location>
        <begin position="317"/>
        <end position="329"/>
    </location>
</feature>